<evidence type="ECO:0000256" key="1">
    <source>
        <dbReference type="ARBA" id="ARBA00004651"/>
    </source>
</evidence>
<evidence type="ECO:0000256" key="2">
    <source>
        <dbReference type="ARBA" id="ARBA00022448"/>
    </source>
</evidence>
<dbReference type="Pfam" id="PF07690">
    <property type="entry name" value="MFS_1"/>
    <property type="match status" value="1"/>
</dbReference>
<keyword evidence="6 7" id="KW-0472">Membrane</keyword>
<feature type="domain" description="Major facilitator superfamily (MFS) profile" evidence="8">
    <location>
        <begin position="20"/>
        <end position="478"/>
    </location>
</feature>
<dbReference type="Gene3D" id="1.20.1720.10">
    <property type="entry name" value="Multidrug resistance protein D"/>
    <property type="match status" value="1"/>
</dbReference>
<dbReference type="PANTHER" id="PTHR42718">
    <property type="entry name" value="MAJOR FACILITATOR SUPERFAMILY MULTIDRUG TRANSPORTER MFSC"/>
    <property type="match status" value="1"/>
</dbReference>
<evidence type="ECO:0000259" key="8">
    <source>
        <dbReference type="PROSITE" id="PS50850"/>
    </source>
</evidence>
<organism evidence="9">
    <name type="scientific">freshwater metagenome</name>
    <dbReference type="NCBI Taxonomy" id="449393"/>
    <lineage>
        <taxon>unclassified sequences</taxon>
        <taxon>metagenomes</taxon>
        <taxon>ecological metagenomes</taxon>
    </lineage>
</organism>
<evidence type="ECO:0000256" key="3">
    <source>
        <dbReference type="ARBA" id="ARBA00022475"/>
    </source>
</evidence>
<dbReference type="PROSITE" id="PS00216">
    <property type="entry name" value="SUGAR_TRANSPORT_1"/>
    <property type="match status" value="1"/>
</dbReference>
<keyword evidence="4 7" id="KW-0812">Transmembrane</keyword>
<dbReference type="PROSITE" id="PS50850">
    <property type="entry name" value="MFS"/>
    <property type="match status" value="1"/>
</dbReference>
<keyword evidence="5 7" id="KW-1133">Transmembrane helix</keyword>
<evidence type="ECO:0000256" key="4">
    <source>
        <dbReference type="ARBA" id="ARBA00022692"/>
    </source>
</evidence>
<proteinExistence type="predicted"/>
<dbReference type="AlphaFoldDB" id="A0A094Q5S9"/>
<comment type="caution">
    <text evidence="9">The sequence shown here is derived from an EMBL/GenBank/DDBJ whole genome shotgun (WGS) entry which is preliminary data.</text>
</comment>
<gene>
    <name evidence="9" type="ORF">GM51_6585</name>
</gene>
<keyword evidence="2" id="KW-0813">Transport</keyword>
<dbReference type="InterPro" id="IPR004638">
    <property type="entry name" value="EmrB-like"/>
</dbReference>
<keyword evidence="3" id="KW-1003">Cell membrane</keyword>
<dbReference type="PRINTS" id="PR01036">
    <property type="entry name" value="TCRTETB"/>
</dbReference>
<feature type="transmembrane region" description="Helical" evidence="7">
    <location>
        <begin position="364"/>
        <end position="384"/>
    </location>
</feature>
<feature type="transmembrane region" description="Helical" evidence="7">
    <location>
        <begin position="20"/>
        <end position="42"/>
    </location>
</feature>
<dbReference type="InterPro" id="IPR011701">
    <property type="entry name" value="MFS"/>
</dbReference>
<dbReference type="GO" id="GO:0022857">
    <property type="term" value="F:transmembrane transporter activity"/>
    <property type="evidence" value="ECO:0007669"/>
    <property type="project" value="InterPro"/>
</dbReference>
<protein>
    <recommendedName>
        <fullName evidence="8">Major facilitator superfamily (MFS) profile domain-containing protein</fullName>
    </recommendedName>
</protein>
<dbReference type="SUPFAM" id="SSF103473">
    <property type="entry name" value="MFS general substrate transporter"/>
    <property type="match status" value="1"/>
</dbReference>
<evidence type="ECO:0000256" key="6">
    <source>
        <dbReference type="ARBA" id="ARBA00023136"/>
    </source>
</evidence>
<reference evidence="9" key="1">
    <citation type="submission" date="2014-06" db="EMBL/GenBank/DDBJ databases">
        <title>Key roles for freshwater Actinobacteria revealed by deep metagenomic sequencing.</title>
        <authorList>
            <person name="Ghai R."/>
            <person name="Mizuno C.M."/>
            <person name="Picazo A."/>
            <person name="Camacho A."/>
            <person name="Rodriguez-Valera F."/>
        </authorList>
    </citation>
    <scope>NUCLEOTIDE SEQUENCE</scope>
</reference>
<dbReference type="EMBL" id="JNSL01000030">
    <property type="protein sequence ID" value="KGA19490.1"/>
    <property type="molecule type" value="Genomic_DNA"/>
</dbReference>
<accession>A0A094Q5S9</accession>
<feature type="transmembrane region" description="Helical" evidence="7">
    <location>
        <begin position="237"/>
        <end position="255"/>
    </location>
</feature>
<evidence type="ECO:0000313" key="9">
    <source>
        <dbReference type="EMBL" id="KGA19490.1"/>
    </source>
</evidence>
<feature type="transmembrane region" description="Helical" evidence="7">
    <location>
        <begin position="311"/>
        <end position="332"/>
    </location>
</feature>
<comment type="subcellular location">
    <subcellularLocation>
        <location evidence="1">Cell membrane</location>
        <topology evidence="1">Multi-pass membrane protein</topology>
    </subcellularLocation>
</comment>
<dbReference type="InterPro" id="IPR005829">
    <property type="entry name" value="Sugar_transporter_CS"/>
</dbReference>
<dbReference type="NCBIfam" id="TIGR00711">
    <property type="entry name" value="efflux_EmrB"/>
    <property type="match status" value="1"/>
</dbReference>
<dbReference type="CDD" id="cd17321">
    <property type="entry name" value="MFS_MMR_MDR_like"/>
    <property type="match status" value="1"/>
</dbReference>
<feature type="transmembrane region" description="Helical" evidence="7">
    <location>
        <begin position="86"/>
        <end position="105"/>
    </location>
</feature>
<sequence length="490" mass="51180">MAKARVELDENGLDPNRWRALFVIAIASLMVVLDASIVNIALPSAQAELDISDANRQWVVTAYSLAFGSLLLLGGRISDYVGRKKIFIVGLIGFAVASGLGGIASNQELLFAARALQGAFGALLAPAALALINVTFTVPKERARAFGVYGAIAGGGAAIGLILGGMLTEYANWRWCLGVNVPIALVAVLLAIPFVNESKATGDNKYDIPGATTVTLGLVALVYGFSQAATEGWSDFTTYRFFIVSAIFLIAFFVIEKKVPNPLLPLRVLTERNRGGSYLASLLVGTGLFAMFLFLSIYLQSFLQYSSLKSGFAFLPFSAGVIVFAGVASQLLPKIGPKPLMTTGLIAASAGLLLLSRITPTSTYVADILPALLVMSSGMALFFIPSASTALHNAGEHDAGVAGAVLNTSQQIGGALGAALLNTVAISSASAYAKVNTSLGENVQVYAQVHGFSTAFKFGAGFLLLGAIVSFFFLNVGKDSLVESESGAIH</sequence>
<evidence type="ECO:0000256" key="5">
    <source>
        <dbReference type="ARBA" id="ARBA00022989"/>
    </source>
</evidence>
<feature type="transmembrane region" description="Helical" evidence="7">
    <location>
        <begin position="172"/>
        <end position="194"/>
    </location>
</feature>
<feature type="transmembrane region" description="Helical" evidence="7">
    <location>
        <begin position="111"/>
        <end position="134"/>
    </location>
</feature>
<feature type="transmembrane region" description="Helical" evidence="7">
    <location>
        <begin position="455"/>
        <end position="474"/>
    </location>
</feature>
<dbReference type="InterPro" id="IPR036259">
    <property type="entry name" value="MFS_trans_sf"/>
</dbReference>
<feature type="transmembrane region" description="Helical" evidence="7">
    <location>
        <begin position="146"/>
        <end position="166"/>
    </location>
</feature>
<name>A0A094Q5S9_9ZZZZ</name>
<feature type="transmembrane region" description="Helical" evidence="7">
    <location>
        <begin position="206"/>
        <end position="225"/>
    </location>
</feature>
<feature type="transmembrane region" description="Helical" evidence="7">
    <location>
        <begin position="276"/>
        <end position="299"/>
    </location>
</feature>
<dbReference type="GO" id="GO:0005886">
    <property type="term" value="C:plasma membrane"/>
    <property type="evidence" value="ECO:0007669"/>
    <property type="project" value="UniProtKB-SubCell"/>
</dbReference>
<feature type="transmembrane region" description="Helical" evidence="7">
    <location>
        <begin position="54"/>
        <end position="74"/>
    </location>
</feature>
<dbReference type="Gene3D" id="1.20.1250.20">
    <property type="entry name" value="MFS general substrate transporter like domains"/>
    <property type="match status" value="1"/>
</dbReference>
<dbReference type="PANTHER" id="PTHR42718:SF46">
    <property type="entry name" value="BLR6921 PROTEIN"/>
    <property type="match status" value="1"/>
</dbReference>
<dbReference type="InterPro" id="IPR020846">
    <property type="entry name" value="MFS_dom"/>
</dbReference>
<evidence type="ECO:0000256" key="7">
    <source>
        <dbReference type="SAM" id="Phobius"/>
    </source>
</evidence>